<protein>
    <submittedName>
        <fullName evidence="2">Uncharacterized membrane protein</fullName>
    </submittedName>
</protein>
<dbReference type="OrthoDB" id="5753718at2"/>
<feature type="transmembrane region" description="Helical" evidence="1">
    <location>
        <begin position="244"/>
        <end position="268"/>
    </location>
</feature>
<keyword evidence="1" id="KW-0812">Transmembrane</keyword>
<accession>A0A285I790</accession>
<dbReference type="Pfam" id="PF07907">
    <property type="entry name" value="YibE_F"/>
    <property type="match status" value="1"/>
</dbReference>
<keyword evidence="1" id="KW-0472">Membrane</keyword>
<evidence type="ECO:0000313" key="2">
    <source>
        <dbReference type="EMBL" id="SNY43707.1"/>
    </source>
</evidence>
<evidence type="ECO:0000256" key="1">
    <source>
        <dbReference type="SAM" id="Phobius"/>
    </source>
</evidence>
<feature type="transmembrane region" description="Helical" evidence="1">
    <location>
        <begin position="143"/>
        <end position="163"/>
    </location>
</feature>
<proteinExistence type="predicted"/>
<dbReference type="AlphaFoldDB" id="A0A285I790"/>
<feature type="transmembrane region" description="Helical" evidence="1">
    <location>
        <begin position="337"/>
        <end position="364"/>
    </location>
</feature>
<evidence type="ECO:0000313" key="3">
    <source>
        <dbReference type="Proteomes" id="UP000219573"/>
    </source>
</evidence>
<organism evidence="2 3">
    <name type="scientific">Orenia metallireducens</name>
    <dbReference type="NCBI Taxonomy" id="1413210"/>
    <lineage>
        <taxon>Bacteria</taxon>
        <taxon>Bacillati</taxon>
        <taxon>Bacillota</taxon>
        <taxon>Clostridia</taxon>
        <taxon>Halanaerobiales</taxon>
        <taxon>Halobacteroidaceae</taxon>
        <taxon>Orenia</taxon>
    </lineage>
</organism>
<dbReference type="RefSeq" id="WP_097019223.1">
    <property type="nucleotide sequence ID" value="NZ_OBDZ01000032.1"/>
</dbReference>
<dbReference type="Proteomes" id="UP000219573">
    <property type="component" value="Unassembled WGS sequence"/>
</dbReference>
<name>A0A285I790_9FIRM</name>
<gene>
    <name evidence="2" type="ORF">SAMN06265827_13235</name>
</gene>
<feature type="transmembrane region" description="Helical" evidence="1">
    <location>
        <begin position="195"/>
        <end position="215"/>
    </location>
</feature>
<keyword evidence="1" id="KW-1133">Transmembrane helix</keyword>
<keyword evidence="3" id="KW-1185">Reference proteome</keyword>
<feature type="transmembrane region" description="Helical" evidence="1">
    <location>
        <begin position="169"/>
        <end position="188"/>
    </location>
</feature>
<sequence>MKLKSNLTIIFLLVFVIFLFNNISYGEEEYQEIYFRGKVIQVENLDSDKEGEISLEQRSKVLITSGKYKGKQIEINSFYKENHPYMNLKVEEGMKVLLVTNQAEDELGEVYLHDVIRDHGVYYLIAIFAVLLLIIGRGQGLKTIITLVFTGVIIVKMMLPLLLQGKDPIFVAVISAIVIIVPTLLTIGGINSKSVASIIGTGFGVITSGILALWIGKIAHLTGFSSEESKILIYMDSDINIRGLLFAGIIIGSLGAITDVCMSISSAISEMKQLNRSLGCSEMFQAGLNVGRDIMGTMSNTLLLAYVGGSIPLLLVLLGAELPWIRIINMDMIVTEFVSGLAGSIGLIISIPVTACFASILMWLDN</sequence>
<dbReference type="InterPro" id="IPR012507">
    <property type="entry name" value="YibE_F"/>
</dbReference>
<dbReference type="EMBL" id="OBDZ01000032">
    <property type="protein sequence ID" value="SNY43707.1"/>
    <property type="molecule type" value="Genomic_DNA"/>
</dbReference>
<feature type="transmembrane region" description="Helical" evidence="1">
    <location>
        <begin position="302"/>
        <end position="325"/>
    </location>
</feature>
<dbReference type="STRING" id="1413210.U472_14035"/>
<dbReference type="PANTHER" id="PTHR41771:SF1">
    <property type="entry name" value="MEMBRANE PROTEIN"/>
    <property type="match status" value="1"/>
</dbReference>
<feature type="transmembrane region" description="Helical" evidence="1">
    <location>
        <begin position="120"/>
        <end position="136"/>
    </location>
</feature>
<dbReference type="PANTHER" id="PTHR41771">
    <property type="entry name" value="MEMBRANE PROTEIN-RELATED"/>
    <property type="match status" value="1"/>
</dbReference>
<reference evidence="3" key="1">
    <citation type="submission" date="2017-09" db="EMBL/GenBank/DDBJ databases">
        <authorList>
            <person name="Varghese N."/>
            <person name="Submissions S."/>
        </authorList>
    </citation>
    <scope>NUCLEOTIDE SEQUENCE [LARGE SCALE GENOMIC DNA]</scope>
    <source>
        <strain evidence="3">MSL47</strain>
    </source>
</reference>